<evidence type="ECO:0000313" key="2">
    <source>
        <dbReference type="EMBL" id="PFK41978.1"/>
    </source>
</evidence>
<dbReference type="EMBL" id="NUWN01000042">
    <property type="protein sequence ID" value="PFK41978.1"/>
    <property type="molecule type" value="Genomic_DNA"/>
</dbReference>
<name>A0A2B0M714_BACCE</name>
<sequence length="397" mass="45486">MKKGLFIILSLGLIAILIYFFFFRNANINSISQKEIQQTDFLKDKQAVVYLSSTADQDMDGQGISYAIFIDKKGRASGYKMNGLELGGISVSGNKKEILLESKNKLRIIGENFKEFEMKYQHTGEQRAYLDKENLFVNIYNSGVNVDTGGYNSNVVYLNQQGIHTGNIPHYLMSSGMVEDAALVITADLDEKQYSLKKITFNNLKMEIEDVSSIELNKNKEYSSYSSVLSDSKYYYNVLVENDGANNDKIYLLRIDKTTLKQELILLSPKADPTASIPFTKNNSTHLYNNELYFINGLGEVTTFHTQTNLIKTKFKIDYHVTDGVRYNEQTYFKDDQLYVLRYDENKKDKYYLEIYSLKSGKKMKEIEVTGMKEIINSVRGGKSIYAYDFKMLPSTN</sequence>
<comment type="caution">
    <text evidence="2">The sequence shown here is derived from an EMBL/GenBank/DDBJ whole genome shotgun (WGS) entry which is preliminary data.</text>
</comment>
<gene>
    <name evidence="2" type="ORF">COI93_11935</name>
</gene>
<keyword evidence="1" id="KW-1133">Transmembrane helix</keyword>
<organism evidence="2 3">
    <name type="scientific">Bacillus cereus</name>
    <dbReference type="NCBI Taxonomy" id="1396"/>
    <lineage>
        <taxon>Bacteria</taxon>
        <taxon>Bacillati</taxon>
        <taxon>Bacillota</taxon>
        <taxon>Bacilli</taxon>
        <taxon>Bacillales</taxon>
        <taxon>Bacillaceae</taxon>
        <taxon>Bacillus</taxon>
        <taxon>Bacillus cereus group</taxon>
    </lineage>
</organism>
<keyword evidence="1" id="KW-0472">Membrane</keyword>
<keyword evidence="1" id="KW-0812">Transmembrane</keyword>
<dbReference type="AlphaFoldDB" id="A0A2B0M714"/>
<dbReference type="RefSeq" id="WP_098490978.1">
    <property type="nucleotide sequence ID" value="NZ_NUWN01000042.1"/>
</dbReference>
<accession>A0A2B0M714</accession>
<dbReference type="Proteomes" id="UP000242656">
    <property type="component" value="Unassembled WGS sequence"/>
</dbReference>
<reference evidence="2 3" key="1">
    <citation type="submission" date="2017-09" db="EMBL/GenBank/DDBJ databases">
        <title>Large-scale bioinformatics analysis of Bacillus genomes uncovers conserved roles of natural products in bacterial physiology.</title>
        <authorList>
            <consortium name="Agbiome Team Llc"/>
            <person name="Bleich R.M."/>
            <person name="Grubbs K.J."/>
            <person name="Santa Maria K.C."/>
            <person name="Allen S.E."/>
            <person name="Farag S."/>
            <person name="Shank E.A."/>
            <person name="Bowers A."/>
        </authorList>
    </citation>
    <scope>NUCLEOTIDE SEQUENCE [LARGE SCALE GENOMIC DNA]</scope>
    <source>
        <strain evidence="2 3">AFS083043</strain>
    </source>
</reference>
<protein>
    <submittedName>
        <fullName evidence="2">Uncharacterized protein</fullName>
    </submittedName>
</protein>
<proteinExistence type="predicted"/>
<evidence type="ECO:0000313" key="3">
    <source>
        <dbReference type="Proteomes" id="UP000242656"/>
    </source>
</evidence>
<evidence type="ECO:0000256" key="1">
    <source>
        <dbReference type="SAM" id="Phobius"/>
    </source>
</evidence>
<feature type="transmembrane region" description="Helical" evidence="1">
    <location>
        <begin position="5"/>
        <end position="23"/>
    </location>
</feature>